<proteinExistence type="predicted"/>
<sequence length="201" mass="22176">MPKQTKPFIFEIKNSRRKKAGLVEQTKSIWGAFASDLKQSLVPENEERIRSAAPAPGPVPSELKPAIVADSVATLPPTSRFLEKWAARKAEKQKAGPGDAVAAFLARIEKQKALLAEFQADPAGFKKWRSAWFRKVTGGFGVSISYDAVDAGGGLRYIVVETVRDVAEFLDDLAQHAQTDMNFQRVLKENRLRRAARRVGG</sequence>
<dbReference type="EMBL" id="QMKK01000061">
    <property type="protein sequence ID" value="RAX37540.1"/>
    <property type="molecule type" value="Genomic_DNA"/>
</dbReference>
<reference evidence="1 2" key="1">
    <citation type="submission" date="2018-06" db="EMBL/GenBank/DDBJ databases">
        <title>Whole Genome Sequence of an efficient microsymbiont, Rhizobium tropici.</title>
        <authorList>
            <person name="Srinivasan R."/>
            <person name="Singh H.V."/>
            <person name="Srivastava R."/>
            <person name="Kumari B."/>
            <person name="Radhakrishna A."/>
        </authorList>
    </citation>
    <scope>NUCLEOTIDE SEQUENCE [LARGE SCALE GENOMIC DNA]</scope>
    <source>
        <strain evidence="1 2">IGFRI Rhizo-19</strain>
    </source>
</reference>
<name>A0A329YAN8_RHITR</name>
<dbReference type="OrthoDB" id="8420621at2"/>
<gene>
    <name evidence="1" type="ORF">DQ393_32635</name>
</gene>
<organism evidence="1 2">
    <name type="scientific">Rhizobium tropici</name>
    <dbReference type="NCBI Taxonomy" id="398"/>
    <lineage>
        <taxon>Bacteria</taxon>
        <taxon>Pseudomonadati</taxon>
        <taxon>Pseudomonadota</taxon>
        <taxon>Alphaproteobacteria</taxon>
        <taxon>Hyphomicrobiales</taxon>
        <taxon>Rhizobiaceae</taxon>
        <taxon>Rhizobium/Agrobacterium group</taxon>
        <taxon>Rhizobium</taxon>
    </lineage>
</organism>
<dbReference type="AlphaFoldDB" id="A0A329YAN8"/>
<protein>
    <submittedName>
        <fullName evidence="1">Uncharacterized protein</fullName>
    </submittedName>
</protein>
<dbReference type="RefSeq" id="WP_112345805.1">
    <property type="nucleotide sequence ID" value="NZ_QMKK01000061.1"/>
</dbReference>
<comment type="caution">
    <text evidence="1">The sequence shown here is derived from an EMBL/GenBank/DDBJ whole genome shotgun (WGS) entry which is preliminary data.</text>
</comment>
<evidence type="ECO:0000313" key="1">
    <source>
        <dbReference type="EMBL" id="RAX37540.1"/>
    </source>
</evidence>
<accession>A0A329YAN8</accession>
<evidence type="ECO:0000313" key="2">
    <source>
        <dbReference type="Proteomes" id="UP000251205"/>
    </source>
</evidence>
<dbReference type="Proteomes" id="UP000251205">
    <property type="component" value="Unassembled WGS sequence"/>
</dbReference>